<feature type="repeat" description="WD" evidence="3">
    <location>
        <begin position="93"/>
        <end position="120"/>
    </location>
</feature>
<dbReference type="SUPFAM" id="SSF50978">
    <property type="entry name" value="WD40 repeat-like"/>
    <property type="match status" value="1"/>
</dbReference>
<gene>
    <name evidence="4" type="ORF">PIIN_10376</name>
</gene>
<feature type="repeat" description="WD" evidence="3">
    <location>
        <begin position="50"/>
        <end position="91"/>
    </location>
</feature>
<organism evidence="4 5">
    <name type="scientific">Serendipita indica (strain DSM 11827)</name>
    <name type="common">Root endophyte fungus</name>
    <name type="synonym">Piriformospora indica</name>
    <dbReference type="NCBI Taxonomy" id="1109443"/>
    <lineage>
        <taxon>Eukaryota</taxon>
        <taxon>Fungi</taxon>
        <taxon>Dikarya</taxon>
        <taxon>Basidiomycota</taxon>
        <taxon>Agaricomycotina</taxon>
        <taxon>Agaricomycetes</taxon>
        <taxon>Sebacinales</taxon>
        <taxon>Serendipitaceae</taxon>
        <taxon>Serendipita</taxon>
    </lineage>
</organism>
<evidence type="ECO:0000256" key="3">
    <source>
        <dbReference type="PROSITE-ProRule" id="PRU00221"/>
    </source>
</evidence>
<dbReference type="OMA" id="WTISHED"/>
<evidence type="ECO:0000313" key="4">
    <source>
        <dbReference type="EMBL" id="CCA76383.1"/>
    </source>
</evidence>
<dbReference type="PROSITE" id="PS50294">
    <property type="entry name" value="WD_REPEATS_REGION"/>
    <property type="match status" value="5"/>
</dbReference>
<feature type="repeat" description="WD" evidence="3">
    <location>
        <begin position="214"/>
        <end position="255"/>
    </location>
</feature>
<dbReference type="InParanoid" id="G4TYJ0"/>
<dbReference type="PRINTS" id="PR00320">
    <property type="entry name" value="GPROTEINBRPT"/>
</dbReference>
<dbReference type="AlphaFoldDB" id="G4TYJ0"/>
<dbReference type="PANTHER" id="PTHR19879">
    <property type="entry name" value="TRANSCRIPTION INITIATION FACTOR TFIID"/>
    <property type="match status" value="1"/>
</dbReference>
<feature type="repeat" description="WD" evidence="3">
    <location>
        <begin position="7"/>
        <end position="48"/>
    </location>
</feature>
<dbReference type="PANTHER" id="PTHR19879:SF9">
    <property type="entry name" value="TRANSCRIPTION INITIATION FACTOR TFIID SUBUNIT 5"/>
    <property type="match status" value="1"/>
</dbReference>
<protein>
    <submittedName>
        <fullName evidence="4">Related to WD40-repeat protein (Notchless protein)</fullName>
    </submittedName>
</protein>
<keyword evidence="1 3" id="KW-0853">WD repeat</keyword>
<dbReference type="InterPro" id="IPR020472">
    <property type="entry name" value="WD40_PAC1"/>
</dbReference>
<evidence type="ECO:0000256" key="1">
    <source>
        <dbReference type="ARBA" id="ARBA00022574"/>
    </source>
</evidence>
<evidence type="ECO:0000313" key="5">
    <source>
        <dbReference type="Proteomes" id="UP000007148"/>
    </source>
</evidence>
<dbReference type="InterPro" id="IPR001680">
    <property type="entry name" value="WD40_rpt"/>
</dbReference>
<evidence type="ECO:0000256" key="2">
    <source>
        <dbReference type="ARBA" id="ARBA00022737"/>
    </source>
</evidence>
<dbReference type="SMART" id="SM00320">
    <property type="entry name" value="WD40"/>
    <property type="match status" value="6"/>
</dbReference>
<dbReference type="eggNOG" id="KOG0266">
    <property type="taxonomic scope" value="Eukaryota"/>
</dbReference>
<dbReference type="InterPro" id="IPR019775">
    <property type="entry name" value="WD40_repeat_CS"/>
</dbReference>
<dbReference type="Gene3D" id="2.130.10.10">
    <property type="entry name" value="YVTN repeat-like/Quinoprotein amine dehydrogenase"/>
    <property type="match status" value="3"/>
</dbReference>
<keyword evidence="2" id="KW-0677">Repeat</keyword>
<dbReference type="Proteomes" id="UP000007148">
    <property type="component" value="Unassembled WGS sequence"/>
</dbReference>
<proteinExistence type="predicted"/>
<dbReference type="InterPro" id="IPR015943">
    <property type="entry name" value="WD40/YVTN_repeat-like_dom_sf"/>
</dbReference>
<dbReference type="PROSITE" id="PS50082">
    <property type="entry name" value="WD_REPEATS_2"/>
    <property type="match status" value="6"/>
</dbReference>
<feature type="repeat" description="WD" evidence="3">
    <location>
        <begin position="128"/>
        <end position="169"/>
    </location>
</feature>
<feature type="repeat" description="WD" evidence="3">
    <location>
        <begin position="171"/>
        <end position="212"/>
    </location>
</feature>
<dbReference type="HOGENOM" id="CLU_692824_0_0_1"/>
<dbReference type="Pfam" id="PF00400">
    <property type="entry name" value="WD40"/>
    <property type="match status" value="6"/>
</dbReference>
<dbReference type="PROSITE" id="PS00678">
    <property type="entry name" value="WD_REPEATS_1"/>
    <property type="match status" value="4"/>
</dbReference>
<name>G4TYJ0_SERID</name>
<dbReference type="OrthoDB" id="674604at2759"/>
<reference evidence="4 5" key="1">
    <citation type="journal article" date="2011" name="PLoS Pathog.">
        <title>Endophytic Life Strategies Decoded by Genome and Transcriptome Analyses of the Mutualistic Root Symbiont Piriformospora indica.</title>
        <authorList>
            <person name="Zuccaro A."/>
            <person name="Lahrmann U."/>
            <person name="Guldener U."/>
            <person name="Langen G."/>
            <person name="Pfiffi S."/>
            <person name="Biedenkopf D."/>
            <person name="Wong P."/>
            <person name="Samans B."/>
            <person name="Grimm C."/>
            <person name="Basiewicz M."/>
            <person name="Murat C."/>
            <person name="Martin F."/>
            <person name="Kogel K.H."/>
        </authorList>
    </citation>
    <scope>NUCLEOTIDE SEQUENCE [LARGE SCALE GENOMIC DNA]</scope>
    <source>
        <strain evidence="4 5">DSM 11827</strain>
    </source>
</reference>
<comment type="caution">
    <text evidence="4">The sequence shown here is derived from an EMBL/GenBank/DDBJ whole genome shotgun (WGS) entry which is preliminary data.</text>
</comment>
<accession>G4TYJ0</accession>
<dbReference type="STRING" id="1109443.G4TYJ0"/>
<sequence>MQIGIPFHGHTGGVNSVACSPDGYLIASGSDDCTVRIWSVDTGRGIGTPLEGHTDPVTAVAFSPDGHRIVSGSDDQTVRIWDVKMGTQIGVAIEGHIERVTSVVFSPDGCRIVSGSQDKTGTQIGVPLEGHTKRVKSVAFSPDGHRIVSCSDDKTLRFWDVNGGIQIGTPLEGHAFGVTSVAFSPDGRRIVSGSEDDTIRLWDVETGLQIGMPLQGHNASVCSVTFSPDGHQIISGSSDQTVRLWNVTDEHLTDVVPSCYCGIDEDGWLFGSEGEAIGLRSCLSIIQSIRGRTRLKNKSILSNASSLFEMRLLGSNNSVSGKVDEIPYPLYFIVSTVLLFDVFDSWTISHEDNGRKSKVQSTTLNSTGILASPFCFNSHSFPQSIGKKSQSEQGTDRV</sequence>
<dbReference type="CDD" id="cd00200">
    <property type="entry name" value="WD40"/>
    <property type="match status" value="1"/>
</dbReference>
<dbReference type="EMBL" id="CAFZ01000724">
    <property type="protein sequence ID" value="CCA76383.1"/>
    <property type="molecule type" value="Genomic_DNA"/>
</dbReference>
<keyword evidence="5" id="KW-1185">Reference proteome</keyword>
<dbReference type="InterPro" id="IPR036322">
    <property type="entry name" value="WD40_repeat_dom_sf"/>
</dbReference>